<dbReference type="OrthoDB" id="7210452at2"/>
<dbReference type="RefSeq" id="WP_106692977.1">
    <property type="nucleotide sequence ID" value="NZ_PXNQ02000016.1"/>
</dbReference>
<dbReference type="CDD" id="cd11579">
    <property type="entry name" value="Glyco_tran_WbsX"/>
    <property type="match status" value="1"/>
</dbReference>
<dbReference type="Proteomes" id="UP000238137">
    <property type="component" value="Unassembled WGS sequence"/>
</dbReference>
<keyword evidence="2" id="KW-1185">Reference proteome</keyword>
<evidence type="ECO:0000313" key="2">
    <source>
        <dbReference type="Proteomes" id="UP000238137"/>
    </source>
</evidence>
<evidence type="ECO:0000313" key="1">
    <source>
        <dbReference type="EMBL" id="RNF32879.1"/>
    </source>
</evidence>
<dbReference type="PANTHER" id="PTHR41244:SF1">
    <property type="entry name" value="GLYCOSYLTRANSFERASE"/>
    <property type="match status" value="1"/>
</dbReference>
<dbReference type="PANTHER" id="PTHR41244">
    <property type="entry name" value="RHAMNAN SYNTHESIS F"/>
    <property type="match status" value="1"/>
</dbReference>
<protein>
    <submittedName>
        <fullName evidence="1">Uncharacterized protein</fullName>
    </submittedName>
</protein>
<proteinExistence type="predicted"/>
<comment type="caution">
    <text evidence="1">The sequence shown here is derived from an EMBL/GenBank/DDBJ whole genome shotgun (WGS) entry which is preliminary data.</text>
</comment>
<sequence length="715" mass="78664">MSEITWNFDDLTEGPAWRGAIDGFNDEWIYGWAVSTSDPERPVELEISLFGEPVLSTVTTIFREDIARLMNRPVRAGFSVPLRDMSQAAAQKVLEHLRNAGSGEARIADILRIEIRGTGLSLPCSANLAGIDRGLLRPAVARRADGVSSREEERLRQRDRLLESTLDHAAARAPVDVLAFYRSQFYPDALHDGWYGRDVTDWADVAAARPLFDGHAQPRLPGNGGFYDLRLDAVQQSQIALAKDHGLSGFCYDYHWSAGQARMVLPIDRHVAQDYDFGFCLCWVNDGPSRPPSGDGGAPVTPEQHSYAGDNDFILSCLKYFRSPRYIRIENAPLLLIRGISSLKSPAETIRRWRESIRAEGIEELHVCIVETEPGMNPLEYGADSSCQYPPVGLAGEPVDEDICGLVPGWQGEIRSYADAVQGEISRPVAGHLRFRTAMPGWDDTPRLGLRGQVFTDARSELFGLWMRHLVAEAQEHLPEGRRFVFVRSWNDWASGSCLEPDRQGGTQALTAMRDALTPEALALAPLRPPPAGQPDPLAETRRAVESLVAANRALGALVARRGRGLWGGDASVFLPVAGPLMHVERQSDRQAGVDMVNGHPVKAGVDLPVASWRGLAMRGWFLIGGRAADTAMIALRDTETPDRRYIAAIRDHEDRPDVVAALALDSGLRNFGFTLNASLEAVTAGRYELEFLVPDPYRPKHALAVCPNIVLLVG</sequence>
<name>A0A3R7Q0I1_9RHOB</name>
<dbReference type="Pfam" id="PF14307">
    <property type="entry name" value="Glyco_tran_WbsX"/>
    <property type="match status" value="1"/>
</dbReference>
<dbReference type="AlphaFoldDB" id="A0A3R7Q0I1"/>
<organism evidence="1 2">
    <name type="scientific">Paracoccus methylarcula</name>
    <dbReference type="NCBI Taxonomy" id="72022"/>
    <lineage>
        <taxon>Bacteria</taxon>
        <taxon>Pseudomonadati</taxon>
        <taxon>Pseudomonadota</taxon>
        <taxon>Alphaproteobacteria</taxon>
        <taxon>Rhodobacterales</taxon>
        <taxon>Paracoccaceae</taxon>
        <taxon>Paracoccus</taxon>
    </lineage>
</organism>
<accession>A0A3R7Q0I1</accession>
<gene>
    <name evidence="1" type="ORF">A7A09_019585</name>
</gene>
<reference evidence="1" key="1">
    <citation type="submission" date="2018-05" db="EMBL/GenBank/DDBJ databases">
        <title>Reclassification of Methylarcula marina and Methylarcula terricola as Paracoccus methylarcula sp.nov., comb.nov. and Paracoccus terricola comb.nov.</title>
        <authorList>
            <person name="Shmareva M.N."/>
            <person name="Doronina N.V."/>
            <person name="Vasilenko O.V."/>
            <person name="Tarlachkov S.V."/>
            <person name="Trotsenko Y.A."/>
        </authorList>
    </citation>
    <scope>NUCLEOTIDE SEQUENCE [LARGE SCALE GENOMIC DNA]</scope>
    <source>
        <strain evidence="1">VKM B-2159</strain>
    </source>
</reference>
<dbReference type="Gene3D" id="3.20.20.80">
    <property type="entry name" value="Glycosidases"/>
    <property type="match status" value="1"/>
</dbReference>
<dbReference type="EMBL" id="PXNQ02000016">
    <property type="protein sequence ID" value="RNF32879.1"/>
    <property type="molecule type" value="Genomic_DNA"/>
</dbReference>
<dbReference type="InterPro" id="IPR032719">
    <property type="entry name" value="WbsX"/>
</dbReference>